<dbReference type="PANTHER" id="PTHR43375:SF1">
    <property type="entry name" value="OROTIDINE 5'-PHOSPHATE DECARBOXYLASE"/>
    <property type="match status" value="1"/>
</dbReference>
<accession>A0A265URM1</accession>
<gene>
    <name evidence="7" type="primary">pyrF</name>
    <name evidence="9" type="ORF">CA834_09900</name>
</gene>
<dbReference type="InterPro" id="IPR013785">
    <property type="entry name" value="Aldolase_TIM"/>
</dbReference>
<dbReference type="InterPro" id="IPR001754">
    <property type="entry name" value="OMPdeCOase_dom"/>
</dbReference>
<dbReference type="EC" id="4.1.1.23" evidence="7"/>
<evidence type="ECO:0000313" key="10">
    <source>
        <dbReference type="Proteomes" id="UP000216840"/>
    </source>
</evidence>
<dbReference type="UniPathway" id="UPA00070">
    <property type="reaction ID" value="UER00120"/>
</dbReference>
<dbReference type="PANTHER" id="PTHR43375">
    <property type="entry name" value="OROTIDINE 5'-PHOSPHATE DECARBOXYLASE"/>
    <property type="match status" value="1"/>
</dbReference>
<dbReference type="GO" id="GO:0006207">
    <property type="term" value="P:'de novo' pyrimidine nucleobase biosynthetic process"/>
    <property type="evidence" value="ECO:0007669"/>
    <property type="project" value="InterPro"/>
</dbReference>
<evidence type="ECO:0000256" key="3">
    <source>
        <dbReference type="ARBA" id="ARBA00022793"/>
    </source>
</evidence>
<dbReference type="EMBL" id="NGJN01000005">
    <property type="protein sequence ID" value="OZV67959.1"/>
    <property type="molecule type" value="Genomic_DNA"/>
</dbReference>
<evidence type="ECO:0000256" key="1">
    <source>
        <dbReference type="ARBA" id="ARBA00004861"/>
    </source>
</evidence>
<evidence type="ECO:0000259" key="8">
    <source>
        <dbReference type="SMART" id="SM00934"/>
    </source>
</evidence>
<dbReference type="HAMAP" id="MF_01215">
    <property type="entry name" value="OMPdecase_type2"/>
    <property type="match status" value="1"/>
</dbReference>
<feature type="domain" description="Orotidine 5'-phosphate decarboxylase" evidence="8">
    <location>
        <begin position="16"/>
        <end position="254"/>
    </location>
</feature>
<organism evidence="9 10">
    <name type="scientific">Winogradskyella aurantia</name>
    <dbReference type="NCBI Taxonomy" id="1915063"/>
    <lineage>
        <taxon>Bacteria</taxon>
        <taxon>Pseudomonadati</taxon>
        <taxon>Bacteroidota</taxon>
        <taxon>Flavobacteriia</taxon>
        <taxon>Flavobacteriales</taxon>
        <taxon>Flavobacteriaceae</taxon>
        <taxon>Winogradskyella</taxon>
    </lineage>
</organism>
<protein>
    <recommendedName>
        <fullName evidence="7">Orotidine 5'-phosphate decarboxylase</fullName>
        <ecNumber evidence="7">4.1.1.23</ecNumber>
    </recommendedName>
    <alternativeName>
        <fullName evidence="7">OMP decarboxylase</fullName>
        <shortName evidence="7">OMPDCase</shortName>
        <shortName evidence="7">OMPdecase</shortName>
    </alternativeName>
</protein>
<evidence type="ECO:0000256" key="5">
    <source>
        <dbReference type="ARBA" id="ARBA00023239"/>
    </source>
</evidence>
<evidence type="ECO:0000313" key="9">
    <source>
        <dbReference type="EMBL" id="OZV67959.1"/>
    </source>
</evidence>
<evidence type="ECO:0000256" key="7">
    <source>
        <dbReference type="HAMAP-Rule" id="MF_01215"/>
    </source>
</evidence>
<evidence type="ECO:0000256" key="6">
    <source>
        <dbReference type="ARBA" id="ARBA00049157"/>
    </source>
</evidence>
<keyword evidence="4 7" id="KW-0665">Pyrimidine biosynthesis</keyword>
<keyword evidence="3 7" id="KW-0210">Decarboxylase</keyword>
<dbReference type="SUPFAM" id="SSF51366">
    <property type="entry name" value="Ribulose-phoshate binding barrel"/>
    <property type="match status" value="1"/>
</dbReference>
<proteinExistence type="inferred from homology"/>
<reference evidence="9 10" key="1">
    <citation type="submission" date="2017-05" db="EMBL/GenBank/DDBJ databases">
        <title>The draft genome sequence of Idiomarina salinarum WNB302.</title>
        <authorList>
            <person name="Sun Y."/>
            <person name="Chen B."/>
            <person name="Du Z."/>
        </authorList>
    </citation>
    <scope>NUCLEOTIDE SEQUENCE [LARGE SCALE GENOMIC DNA]</scope>
    <source>
        <strain evidence="9 10">WNB302</strain>
    </source>
</reference>
<comment type="pathway">
    <text evidence="1 7">Pyrimidine metabolism; UMP biosynthesis via de novo pathway; UMP from orotate: step 2/2.</text>
</comment>
<comment type="caution">
    <text evidence="9">The sequence shown here is derived from an EMBL/GenBank/DDBJ whole genome shotgun (WGS) entry which is preliminary data.</text>
</comment>
<dbReference type="OrthoDB" id="9808470at2"/>
<keyword evidence="5 7" id="KW-0456">Lyase</keyword>
<dbReference type="Gene3D" id="3.20.20.70">
    <property type="entry name" value="Aldolase class I"/>
    <property type="match status" value="1"/>
</dbReference>
<dbReference type="AlphaFoldDB" id="A0A265URM1"/>
<dbReference type="SMART" id="SM00934">
    <property type="entry name" value="OMPdecase"/>
    <property type="match status" value="1"/>
</dbReference>
<dbReference type="CDD" id="cd04725">
    <property type="entry name" value="OMP_decarboxylase_like"/>
    <property type="match status" value="1"/>
</dbReference>
<dbReference type="Pfam" id="PF00215">
    <property type="entry name" value="OMPdecase"/>
    <property type="match status" value="1"/>
</dbReference>
<dbReference type="GO" id="GO:0004590">
    <property type="term" value="F:orotidine-5'-phosphate decarboxylase activity"/>
    <property type="evidence" value="ECO:0007669"/>
    <property type="project" value="UniProtKB-UniRule"/>
</dbReference>
<name>A0A265URM1_9FLAO</name>
<dbReference type="GO" id="GO:0044205">
    <property type="term" value="P:'de novo' UMP biosynthetic process"/>
    <property type="evidence" value="ECO:0007669"/>
    <property type="project" value="UniProtKB-UniRule"/>
</dbReference>
<sequence>MTTDYLIAQIHKKKSFLCIGLDVDLNKIPKHLLETDDPIFAFNKAIIDATHHLCVAYKPNTAFYEAYGLKGWQALEKTIHYLNTNHPEIYTIADAKRGDIGNTSTMYAKAFFEDLGFDSVTVAPYMGKDSVEPFLAFENKHTILLALTSNAGAFDFQTKSVDGVELYKQVLETSKSWKNSENLMYVVGATKAEYLADIRQIIPDSFLLVPGVGAQGGNLQEVCKYGMNDSVGLLINSSRGIIYASQQKDFAQAAANKAAELQQQMQAVLSK</sequence>
<dbReference type="InterPro" id="IPR011060">
    <property type="entry name" value="RibuloseP-bd_barrel"/>
</dbReference>
<evidence type="ECO:0000256" key="2">
    <source>
        <dbReference type="ARBA" id="ARBA00008847"/>
    </source>
</evidence>
<dbReference type="NCBIfam" id="TIGR02127">
    <property type="entry name" value="pyrF_sub2"/>
    <property type="match status" value="1"/>
</dbReference>
<dbReference type="FunFam" id="3.20.20.70:FF:000157">
    <property type="entry name" value="Orotidine 5'-phosphate decarboxylase"/>
    <property type="match status" value="1"/>
</dbReference>
<dbReference type="Proteomes" id="UP000216840">
    <property type="component" value="Unassembled WGS sequence"/>
</dbReference>
<dbReference type="RefSeq" id="WP_094968548.1">
    <property type="nucleotide sequence ID" value="NZ_NGJN01000005.1"/>
</dbReference>
<feature type="active site" description="Proton donor" evidence="7">
    <location>
        <position position="96"/>
    </location>
</feature>
<comment type="catalytic activity">
    <reaction evidence="6 7">
        <text>orotidine 5'-phosphate + H(+) = UMP + CO2</text>
        <dbReference type="Rhea" id="RHEA:11596"/>
        <dbReference type="ChEBI" id="CHEBI:15378"/>
        <dbReference type="ChEBI" id="CHEBI:16526"/>
        <dbReference type="ChEBI" id="CHEBI:57538"/>
        <dbReference type="ChEBI" id="CHEBI:57865"/>
        <dbReference type="EC" id="4.1.1.23"/>
    </reaction>
</comment>
<evidence type="ECO:0000256" key="4">
    <source>
        <dbReference type="ARBA" id="ARBA00022975"/>
    </source>
</evidence>
<dbReference type="InterPro" id="IPR011995">
    <property type="entry name" value="OMPdecase_type-2"/>
</dbReference>
<keyword evidence="10" id="KW-1185">Reference proteome</keyword>
<comment type="similarity">
    <text evidence="2 7">Belongs to the OMP decarboxylase family. Type 2 subfamily.</text>
</comment>